<dbReference type="Pfam" id="PF22513">
    <property type="entry name" value="FitA-like_RHH"/>
    <property type="match status" value="1"/>
</dbReference>
<dbReference type="SUPFAM" id="SSF47598">
    <property type="entry name" value="Ribbon-helix-helix"/>
    <property type="match status" value="1"/>
</dbReference>
<reference evidence="3 4" key="1">
    <citation type="submission" date="2020-08" db="EMBL/GenBank/DDBJ databases">
        <title>Genomic Encyclopedia of Type Strains, Phase IV (KMG-V): Genome sequencing to study the core and pangenomes of soil and plant-associated prokaryotes.</title>
        <authorList>
            <person name="Whitman W."/>
        </authorList>
    </citation>
    <scope>NUCLEOTIDE SEQUENCE [LARGE SCALE GENOMIC DNA]</scope>
    <source>
        <strain evidence="3 4">SEMIA 402</strain>
    </source>
</reference>
<protein>
    <submittedName>
        <fullName evidence="3">Plasmid stability protein</fullName>
    </submittedName>
</protein>
<gene>
    <name evidence="3" type="ORF">GGE12_005216</name>
</gene>
<dbReference type="InterPro" id="IPR013321">
    <property type="entry name" value="Arc_rbn_hlx_hlx"/>
</dbReference>
<feature type="domain" description="Antitoxin FitA-like ribbon-helix-helix" evidence="2">
    <location>
        <begin position="17"/>
        <end position="55"/>
    </location>
</feature>
<dbReference type="GO" id="GO:0006355">
    <property type="term" value="P:regulation of DNA-templated transcription"/>
    <property type="evidence" value="ECO:0007669"/>
    <property type="project" value="InterPro"/>
</dbReference>
<dbReference type="Gene3D" id="1.10.1220.10">
    <property type="entry name" value="Met repressor-like"/>
    <property type="match status" value="1"/>
</dbReference>
<name>A0A7W6RRT1_9HYPH</name>
<evidence type="ECO:0000313" key="3">
    <source>
        <dbReference type="EMBL" id="MBB4277409.1"/>
    </source>
</evidence>
<proteinExistence type="predicted"/>
<dbReference type="AlphaFoldDB" id="A0A7W6RRT1"/>
<evidence type="ECO:0000313" key="4">
    <source>
        <dbReference type="Proteomes" id="UP000533641"/>
    </source>
</evidence>
<dbReference type="Proteomes" id="UP000533641">
    <property type="component" value="Unassembled WGS sequence"/>
</dbReference>
<comment type="caution">
    <text evidence="3">The sequence shown here is derived from an EMBL/GenBank/DDBJ whole genome shotgun (WGS) entry which is preliminary data.</text>
</comment>
<accession>A0A7W6RRT1</accession>
<dbReference type="InterPro" id="IPR053853">
    <property type="entry name" value="FitA-like_RHH"/>
</dbReference>
<sequence length="99" mass="11130">MYFDIKVIVSRRVISMPAVTIRNLSDETHRALRVRAAHHGRSTEAEIRDIIEAAVRPSERVKLGSLLAVIGRDADLSNHDVEALQQNRDKAPAEPMTFE</sequence>
<dbReference type="InterPro" id="IPR010985">
    <property type="entry name" value="Ribbon_hlx_hlx"/>
</dbReference>
<feature type="region of interest" description="Disordered" evidence="1">
    <location>
        <begin position="80"/>
        <end position="99"/>
    </location>
</feature>
<evidence type="ECO:0000259" key="2">
    <source>
        <dbReference type="Pfam" id="PF22513"/>
    </source>
</evidence>
<feature type="compositionally biased region" description="Basic and acidic residues" evidence="1">
    <location>
        <begin position="80"/>
        <end position="92"/>
    </location>
</feature>
<evidence type="ECO:0000256" key="1">
    <source>
        <dbReference type="SAM" id="MobiDB-lite"/>
    </source>
</evidence>
<dbReference type="EMBL" id="JACIGM010000013">
    <property type="protein sequence ID" value="MBB4277409.1"/>
    <property type="molecule type" value="Genomic_DNA"/>
</dbReference>
<organism evidence="3 4">
    <name type="scientific">Rhizobium mongolense</name>
    <dbReference type="NCBI Taxonomy" id="57676"/>
    <lineage>
        <taxon>Bacteria</taxon>
        <taxon>Pseudomonadati</taxon>
        <taxon>Pseudomonadota</taxon>
        <taxon>Alphaproteobacteria</taxon>
        <taxon>Hyphomicrobiales</taxon>
        <taxon>Rhizobiaceae</taxon>
        <taxon>Rhizobium/Agrobacterium group</taxon>
        <taxon>Rhizobium</taxon>
    </lineage>
</organism>